<reference evidence="2" key="2">
    <citation type="submission" date="2020-09" db="EMBL/GenBank/DDBJ databases">
        <authorList>
            <person name="Sun Q."/>
            <person name="Ohkuma M."/>
        </authorList>
    </citation>
    <scope>NUCLEOTIDE SEQUENCE</scope>
    <source>
        <strain evidence="2">JCM 4790</strain>
    </source>
</reference>
<evidence type="ECO:0000256" key="1">
    <source>
        <dbReference type="SAM" id="MobiDB-lite"/>
    </source>
</evidence>
<name>A0A918NBU2_9ACTN</name>
<proteinExistence type="predicted"/>
<accession>A0A918NBU2</accession>
<evidence type="ECO:0000313" key="3">
    <source>
        <dbReference type="Proteomes" id="UP000619244"/>
    </source>
</evidence>
<dbReference type="Proteomes" id="UP000619244">
    <property type="component" value="Unassembled WGS sequence"/>
</dbReference>
<comment type="caution">
    <text evidence="2">The sequence shown here is derived from an EMBL/GenBank/DDBJ whole genome shotgun (WGS) entry which is preliminary data.</text>
</comment>
<feature type="region of interest" description="Disordered" evidence="1">
    <location>
        <begin position="93"/>
        <end position="126"/>
    </location>
</feature>
<reference evidence="2" key="1">
    <citation type="journal article" date="2014" name="Int. J. Syst. Evol. Microbiol.">
        <title>Complete genome sequence of Corynebacterium casei LMG S-19264T (=DSM 44701T), isolated from a smear-ripened cheese.</title>
        <authorList>
            <consortium name="US DOE Joint Genome Institute (JGI-PGF)"/>
            <person name="Walter F."/>
            <person name="Albersmeier A."/>
            <person name="Kalinowski J."/>
            <person name="Ruckert C."/>
        </authorList>
    </citation>
    <scope>NUCLEOTIDE SEQUENCE</scope>
    <source>
        <strain evidence="2">JCM 4790</strain>
    </source>
</reference>
<feature type="compositionally biased region" description="Basic and acidic residues" evidence="1">
    <location>
        <begin position="39"/>
        <end position="48"/>
    </location>
</feature>
<feature type="region of interest" description="Disordered" evidence="1">
    <location>
        <begin position="11"/>
        <end position="78"/>
    </location>
</feature>
<dbReference type="AlphaFoldDB" id="A0A918NBU2"/>
<sequence>MYACPLFHHAAGGVGEPFGGESPEGNGIGRGAEGCTTSHPERLADGHRHGNYRHRGAQDRGRRAGPGVVDHRGRPREQQGVRYVPDGEDVVAVGTEPGTAGLQDAAQPGAAQGGRSVRAGRASGRGGGVDALVADEGGQDALDAVQALGDGLLAGSADRRDGTGTASVLPAARVQGPISCDAPTLLSAWHHRCGMGGWSKHSG</sequence>
<gene>
    <name evidence="2" type="ORF">GCM10010358_14440</name>
</gene>
<keyword evidence="3" id="KW-1185">Reference proteome</keyword>
<protein>
    <submittedName>
        <fullName evidence="2">Uncharacterized protein</fullName>
    </submittedName>
</protein>
<dbReference type="EMBL" id="BMVU01000003">
    <property type="protein sequence ID" value="GGX60988.1"/>
    <property type="molecule type" value="Genomic_DNA"/>
</dbReference>
<feature type="compositionally biased region" description="Basic and acidic residues" evidence="1">
    <location>
        <begin position="69"/>
        <end position="78"/>
    </location>
</feature>
<evidence type="ECO:0000313" key="2">
    <source>
        <dbReference type="EMBL" id="GGX60988.1"/>
    </source>
</evidence>
<organism evidence="2 3">
    <name type="scientific">Streptomyces minutiscleroticus</name>
    <dbReference type="NCBI Taxonomy" id="68238"/>
    <lineage>
        <taxon>Bacteria</taxon>
        <taxon>Bacillati</taxon>
        <taxon>Actinomycetota</taxon>
        <taxon>Actinomycetes</taxon>
        <taxon>Kitasatosporales</taxon>
        <taxon>Streptomycetaceae</taxon>
        <taxon>Streptomyces</taxon>
    </lineage>
</organism>
<feature type="compositionally biased region" description="Low complexity" evidence="1">
    <location>
        <begin position="100"/>
        <end position="122"/>
    </location>
</feature>